<protein>
    <submittedName>
        <fullName evidence="5">ParB/RepB/Spo0J family partition protein</fullName>
    </submittedName>
</protein>
<dbReference type="SMART" id="SM00470">
    <property type="entry name" value="ParB"/>
    <property type="match status" value="1"/>
</dbReference>
<feature type="domain" description="ParB-like N-terminal" evidence="4">
    <location>
        <begin position="134"/>
        <end position="225"/>
    </location>
</feature>
<dbReference type="InterPro" id="IPR041468">
    <property type="entry name" value="HTH_ParB/Spo0J"/>
</dbReference>
<dbReference type="RefSeq" id="WP_093891455.1">
    <property type="nucleotide sequence ID" value="NZ_FOQY01000041.1"/>
</dbReference>
<evidence type="ECO:0000259" key="4">
    <source>
        <dbReference type="SMART" id="SM00470"/>
    </source>
</evidence>
<comment type="similarity">
    <text evidence="1">Belongs to the ParB family.</text>
</comment>
<feature type="region of interest" description="Disordered" evidence="3">
    <location>
        <begin position="95"/>
        <end position="122"/>
    </location>
</feature>
<dbReference type="InterPro" id="IPR003115">
    <property type="entry name" value="ParB_N"/>
</dbReference>
<dbReference type="PANTHER" id="PTHR33375">
    <property type="entry name" value="CHROMOSOME-PARTITIONING PROTEIN PARB-RELATED"/>
    <property type="match status" value="1"/>
</dbReference>
<dbReference type="InterPro" id="IPR004437">
    <property type="entry name" value="ParB/RepB/Spo0J"/>
</dbReference>
<dbReference type="Gene3D" id="1.10.10.2830">
    <property type="match status" value="1"/>
</dbReference>
<dbReference type="GO" id="GO:0003677">
    <property type="term" value="F:DNA binding"/>
    <property type="evidence" value="ECO:0007669"/>
    <property type="project" value="InterPro"/>
</dbReference>
<evidence type="ECO:0000313" key="6">
    <source>
        <dbReference type="Proteomes" id="UP000199111"/>
    </source>
</evidence>
<dbReference type="InterPro" id="IPR050336">
    <property type="entry name" value="Chromosome_partition/occlusion"/>
</dbReference>
<dbReference type="GeneID" id="96304367"/>
<evidence type="ECO:0000256" key="1">
    <source>
        <dbReference type="ARBA" id="ARBA00006295"/>
    </source>
</evidence>
<dbReference type="InterPro" id="IPR036086">
    <property type="entry name" value="ParB/Sulfiredoxin_sf"/>
</dbReference>
<keyword evidence="6" id="KW-1185">Reference proteome</keyword>
<dbReference type="AlphaFoldDB" id="A0A1I4DE87"/>
<evidence type="ECO:0000313" key="5">
    <source>
        <dbReference type="EMBL" id="SFK91958.1"/>
    </source>
</evidence>
<dbReference type="GO" id="GO:0007059">
    <property type="term" value="P:chromosome segregation"/>
    <property type="evidence" value="ECO:0007669"/>
    <property type="project" value="UniProtKB-KW"/>
</dbReference>
<organism evidence="5 6">
    <name type="scientific">Streptosporangium canum</name>
    <dbReference type="NCBI Taxonomy" id="324952"/>
    <lineage>
        <taxon>Bacteria</taxon>
        <taxon>Bacillati</taxon>
        <taxon>Actinomycetota</taxon>
        <taxon>Actinomycetes</taxon>
        <taxon>Streptosporangiales</taxon>
        <taxon>Streptosporangiaceae</taxon>
        <taxon>Streptosporangium</taxon>
    </lineage>
</organism>
<dbReference type="NCBIfam" id="TIGR00180">
    <property type="entry name" value="parB_part"/>
    <property type="match status" value="1"/>
</dbReference>
<evidence type="ECO:0000256" key="3">
    <source>
        <dbReference type="SAM" id="MobiDB-lite"/>
    </source>
</evidence>
<dbReference type="Pfam" id="PF17762">
    <property type="entry name" value="HTH_ParB"/>
    <property type="match status" value="1"/>
</dbReference>
<dbReference type="Proteomes" id="UP000199111">
    <property type="component" value="Unassembled WGS sequence"/>
</dbReference>
<dbReference type="Gene3D" id="3.90.1530.30">
    <property type="match status" value="1"/>
</dbReference>
<dbReference type="GO" id="GO:0005694">
    <property type="term" value="C:chromosome"/>
    <property type="evidence" value="ECO:0007669"/>
    <property type="project" value="TreeGrafter"/>
</dbReference>
<dbReference type="SUPFAM" id="SSF110849">
    <property type="entry name" value="ParB/Sulfiredoxin"/>
    <property type="match status" value="1"/>
</dbReference>
<reference evidence="6" key="1">
    <citation type="submission" date="2016-10" db="EMBL/GenBank/DDBJ databases">
        <authorList>
            <person name="Varghese N."/>
            <person name="Submissions S."/>
        </authorList>
    </citation>
    <scope>NUCLEOTIDE SEQUENCE [LARGE SCALE GENOMIC DNA]</scope>
    <source>
        <strain evidence="6">CGMCC 4.2126</strain>
    </source>
</reference>
<accession>A0A1I4DE87</accession>
<keyword evidence="2" id="KW-0159">Chromosome partition</keyword>
<gene>
    <name evidence="5" type="ORF">SAMN05216275_14129</name>
</gene>
<proteinExistence type="inferred from homology"/>
<dbReference type="SUPFAM" id="SSF109709">
    <property type="entry name" value="KorB DNA-binding domain-like"/>
    <property type="match status" value="1"/>
</dbReference>
<dbReference type="Pfam" id="PF02195">
    <property type="entry name" value="ParB_N"/>
    <property type="match status" value="1"/>
</dbReference>
<sequence>MTTTIVRPDMSKVLALLAAGHPTHKAAEITGWPIAHINAIINGQKGWLIDKNGRVYDPSKPQYKVQLPDDVPVDDLVWARNLLNGAPRSIQFKEATPAVSPAPAKPTAPPVVRPPAPPAKPVKGAAAIDGPLTTDLPLTCLHDHPGNVRADIGDITELAASIRAHGLLQPLTVRPHPTLSDQYQLLAGHRRAAAARAAGLERVPAVIRYDVTDAIAIEVMLVENVQRKNLNPMEKAEAVGKLRTQGYSNVRISTRTGIPEGTISGLLALLELDDASKERVRSGELGVTDAVAAVRRLRKKAREARAAGSAIQPWAWEPDHLTKTHQLAKKAAKLCVAREHNARRRIGQIACGQCWETVIRADERVVIATEQGSGS</sequence>
<name>A0A1I4DE87_9ACTN</name>
<dbReference type="PANTHER" id="PTHR33375:SF1">
    <property type="entry name" value="CHROMOSOME-PARTITIONING PROTEIN PARB-RELATED"/>
    <property type="match status" value="1"/>
</dbReference>
<feature type="compositionally biased region" description="Pro residues" evidence="3">
    <location>
        <begin position="103"/>
        <end position="120"/>
    </location>
</feature>
<evidence type="ECO:0000256" key="2">
    <source>
        <dbReference type="ARBA" id="ARBA00022829"/>
    </source>
</evidence>
<dbReference type="EMBL" id="FOQY01000041">
    <property type="protein sequence ID" value="SFK91958.1"/>
    <property type="molecule type" value="Genomic_DNA"/>
</dbReference>